<dbReference type="Proteomes" id="UP000468388">
    <property type="component" value="Unassembled WGS sequence"/>
</dbReference>
<evidence type="ECO:0000259" key="2">
    <source>
        <dbReference type="Pfam" id="PF12674"/>
    </source>
</evidence>
<protein>
    <recommendedName>
        <fullName evidence="2">Putative zinc ribbon domain-containing protein</fullName>
    </recommendedName>
</protein>
<dbReference type="AlphaFoldDB" id="A0A6N8JBR4"/>
<accession>A0A6N8JBR4</accession>
<dbReference type="Pfam" id="PF12674">
    <property type="entry name" value="Zn_ribbon_2"/>
    <property type="match status" value="1"/>
</dbReference>
<reference evidence="3 4" key="1">
    <citation type="submission" date="2019-12" db="EMBL/GenBank/DDBJ databases">
        <title>The draft genomic sequence of strain Chitinophaga oryziterrae JCM 16595.</title>
        <authorList>
            <person name="Zhang X."/>
        </authorList>
    </citation>
    <scope>NUCLEOTIDE SEQUENCE [LARGE SCALE GENOMIC DNA]</scope>
    <source>
        <strain evidence="3 4">JCM 16595</strain>
    </source>
</reference>
<feature type="region of interest" description="Disordered" evidence="1">
    <location>
        <begin position="1"/>
        <end position="25"/>
    </location>
</feature>
<feature type="domain" description="Putative zinc ribbon" evidence="2">
    <location>
        <begin position="4"/>
        <end position="82"/>
    </location>
</feature>
<feature type="compositionally biased region" description="Basic and acidic residues" evidence="1">
    <location>
        <begin position="15"/>
        <end position="25"/>
    </location>
</feature>
<proteinExistence type="predicted"/>
<keyword evidence="4" id="KW-1185">Reference proteome</keyword>
<sequence>MEKFCQSCSMPLDSNEIRGTEKDGSKSNEYCIYCYKDGAFTSPNMSMKQMETIVKMQMEKRHIPANIITMAVEALPNLKRWKKNAL</sequence>
<dbReference type="OrthoDB" id="9801008at2"/>
<evidence type="ECO:0000313" key="3">
    <source>
        <dbReference type="EMBL" id="MVT42394.1"/>
    </source>
</evidence>
<dbReference type="EMBL" id="WRXO01000004">
    <property type="protein sequence ID" value="MVT42394.1"/>
    <property type="molecule type" value="Genomic_DNA"/>
</dbReference>
<dbReference type="InterPro" id="IPR025868">
    <property type="entry name" value="Zn_ribbon_dom_put"/>
</dbReference>
<organism evidence="3 4">
    <name type="scientific">Chitinophaga oryziterrae</name>
    <dbReference type="NCBI Taxonomy" id="1031224"/>
    <lineage>
        <taxon>Bacteria</taxon>
        <taxon>Pseudomonadati</taxon>
        <taxon>Bacteroidota</taxon>
        <taxon>Chitinophagia</taxon>
        <taxon>Chitinophagales</taxon>
        <taxon>Chitinophagaceae</taxon>
        <taxon>Chitinophaga</taxon>
    </lineage>
</organism>
<gene>
    <name evidence="3" type="ORF">GO495_17510</name>
</gene>
<comment type="caution">
    <text evidence="3">The sequence shown here is derived from an EMBL/GenBank/DDBJ whole genome shotgun (WGS) entry which is preliminary data.</text>
</comment>
<name>A0A6N8JBR4_9BACT</name>
<evidence type="ECO:0000256" key="1">
    <source>
        <dbReference type="SAM" id="MobiDB-lite"/>
    </source>
</evidence>
<evidence type="ECO:0000313" key="4">
    <source>
        <dbReference type="Proteomes" id="UP000468388"/>
    </source>
</evidence>